<dbReference type="KEGG" id="rsb:RS694_08785"/>
<evidence type="ECO:0000313" key="2">
    <source>
        <dbReference type="Proteomes" id="UP000186110"/>
    </source>
</evidence>
<name>A0A1P8KFM6_9BURK</name>
<accession>A0A1P8KFM6</accession>
<protein>
    <submittedName>
        <fullName evidence="1">Uncharacterized protein</fullName>
    </submittedName>
</protein>
<organism evidence="1 2">
    <name type="scientific">Rhodoferax saidenbachensis</name>
    <dbReference type="NCBI Taxonomy" id="1484693"/>
    <lineage>
        <taxon>Bacteria</taxon>
        <taxon>Pseudomonadati</taxon>
        <taxon>Pseudomonadota</taxon>
        <taxon>Betaproteobacteria</taxon>
        <taxon>Burkholderiales</taxon>
        <taxon>Comamonadaceae</taxon>
        <taxon>Rhodoferax</taxon>
    </lineage>
</organism>
<reference evidence="1 2" key="1">
    <citation type="submission" date="2017-01" db="EMBL/GenBank/DDBJ databases">
        <authorList>
            <person name="Mah S.A."/>
            <person name="Swanson W.J."/>
            <person name="Moy G.W."/>
            <person name="Vacquier V.D."/>
        </authorList>
    </citation>
    <scope>NUCLEOTIDE SEQUENCE [LARGE SCALE GENOMIC DNA]</scope>
    <source>
        <strain evidence="1 2">DSM 22694</strain>
    </source>
</reference>
<dbReference type="EMBL" id="CP019239">
    <property type="protein sequence ID" value="APW44771.1"/>
    <property type="molecule type" value="Genomic_DNA"/>
</dbReference>
<evidence type="ECO:0000313" key="1">
    <source>
        <dbReference type="EMBL" id="APW44771.1"/>
    </source>
</evidence>
<proteinExistence type="predicted"/>
<sequence length="94" mass="10261">MGVAYGRFFPVVGYSAIQMKVIAETGSGKTSYYFQVKTPNQLWIEAIGVSISDYSQEVGAEGIEISVVGISNPPYDLLFQGHVEAYERSFQQGG</sequence>
<dbReference type="AlphaFoldDB" id="A0A1P8KFM6"/>
<keyword evidence="2" id="KW-1185">Reference proteome</keyword>
<gene>
    <name evidence="1" type="ORF">RS694_08785</name>
</gene>
<dbReference type="Proteomes" id="UP000186110">
    <property type="component" value="Chromosome"/>
</dbReference>